<evidence type="ECO:0000313" key="1">
    <source>
        <dbReference type="EMBL" id="MCD9644698.1"/>
    </source>
</evidence>
<dbReference type="EMBL" id="JACEIK010004225">
    <property type="protein sequence ID" value="MCD9644698.1"/>
    <property type="molecule type" value="Genomic_DNA"/>
</dbReference>
<feature type="non-terminal residue" evidence="1">
    <location>
        <position position="193"/>
    </location>
</feature>
<protein>
    <submittedName>
        <fullName evidence="1">Uncharacterized protein</fullName>
    </submittedName>
</protein>
<proteinExistence type="predicted"/>
<accession>A0ABS8VBS4</accession>
<keyword evidence="2" id="KW-1185">Reference proteome</keyword>
<organism evidence="1 2">
    <name type="scientific">Datura stramonium</name>
    <name type="common">Jimsonweed</name>
    <name type="synonym">Common thornapple</name>
    <dbReference type="NCBI Taxonomy" id="4076"/>
    <lineage>
        <taxon>Eukaryota</taxon>
        <taxon>Viridiplantae</taxon>
        <taxon>Streptophyta</taxon>
        <taxon>Embryophyta</taxon>
        <taxon>Tracheophyta</taxon>
        <taxon>Spermatophyta</taxon>
        <taxon>Magnoliopsida</taxon>
        <taxon>eudicotyledons</taxon>
        <taxon>Gunneridae</taxon>
        <taxon>Pentapetalae</taxon>
        <taxon>asterids</taxon>
        <taxon>lamiids</taxon>
        <taxon>Solanales</taxon>
        <taxon>Solanaceae</taxon>
        <taxon>Solanoideae</taxon>
        <taxon>Datureae</taxon>
        <taxon>Datura</taxon>
    </lineage>
</organism>
<reference evidence="1 2" key="1">
    <citation type="journal article" date="2021" name="BMC Genomics">
        <title>Datura genome reveals duplications of psychoactive alkaloid biosynthetic genes and high mutation rate following tissue culture.</title>
        <authorList>
            <person name="Rajewski A."/>
            <person name="Carter-House D."/>
            <person name="Stajich J."/>
            <person name="Litt A."/>
        </authorList>
    </citation>
    <scope>NUCLEOTIDE SEQUENCE [LARGE SCALE GENOMIC DNA]</scope>
    <source>
        <strain evidence="1">AR-01</strain>
    </source>
</reference>
<comment type="caution">
    <text evidence="1">The sequence shown here is derived from an EMBL/GenBank/DDBJ whole genome shotgun (WGS) entry which is preliminary data.</text>
</comment>
<sequence>MNLNLRWIFRRCSISTAVVVCTCGRHDEQVLHLQRVAPACESAPTEADWIESIIAQVEIWYSLIILWVLDLELRSFWRCFQDIIGGNIFLRDWERLKVQRKGKIVRTRSTIAEEQELVPIAKDHARSISLDLETIHDDELVKVSEFCPIQEPRFDATPVLQDTLDSKLKVHMSMFLQVSRLRGKQLVATIASW</sequence>
<gene>
    <name evidence="1" type="ORF">HAX54_033112</name>
</gene>
<name>A0ABS8VBS4_DATST</name>
<evidence type="ECO:0000313" key="2">
    <source>
        <dbReference type="Proteomes" id="UP000823775"/>
    </source>
</evidence>
<dbReference type="Proteomes" id="UP000823775">
    <property type="component" value="Unassembled WGS sequence"/>
</dbReference>